<dbReference type="PANTHER" id="PTHR46063">
    <property type="entry name" value="KELCH DOMAIN-CONTAINING PROTEIN"/>
    <property type="match status" value="1"/>
</dbReference>
<dbReference type="Ensembl" id="ENSCAFT00040023656.1">
    <property type="protein sequence ID" value="ENSCAFP00040020542.1"/>
    <property type="gene ID" value="ENSCAFG00040012744.1"/>
</dbReference>
<feature type="region of interest" description="Disordered" evidence="1">
    <location>
        <begin position="400"/>
        <end position="424"/>
    </location>
</feature>
<accession>A0A8C0SG15</accession>
<dbReference type="PANTHER" id="PTHR46063:SF1">
    <property type="entry name" value="KELCH DOMAIN-CONTAINING PROTEIN 4"/>
    <property type="match status" value="1"/>
</dbReference>
<evidence type="ECO:0000313" key="3">
    <source>
        <dbReference type="Proteomes" id="UP000694542"/>
    </source>
</evidence>
<dbReference type="InterPro" id="IPR015915">
    <property type="entry name" value="Kelch-typ_b-propeller"/>
</dbReference>
<feature type="region of interest" description="Disordered" evidence="1">
    <location>
        <begin position="650"/>
        <end position="680"/>
    </location>
</feature>
<reference evidence="2" key="2">
    <citation type="submission" date="2025-08" db="UniProtKB">
        <authorList>
            <consortium name="Ensembl"/>
        </authorList>
    </citation>
    <scope>IDENTIFICATION</scope>
</reference>
<sequence>MGKKGKKEKGRGAEKTAAKMERKVSKRSRKEEEDLEALIAHFQTLDATRTQIVETPCPPPSPRLHASLSAHPEKDELILFGGEYFNGQKTFVYNELYVYNIKKDTWTKVEIPNPPPRRCAHQAVVVPQGGGQLWVFGGEFASPDGEQFYHYKDLWVLHLATKTWEQVRSTGGPSGRSGHRMVAWKKQLILFGGFHESTRDYIYYNDVYAFNLDTFSWSRLSPSGAGPTPRSGCQMSVTPQGGIVIYGGYSKQRVKKDVDRGTQHSDMYLLQPEDGKEGSWRWTRINPAGAKPTPRSGFSVAVTPNHQTLLFGGVCDEEEEESLEGDFLNDLHFYDATRNRWFTGQLKGPKSEKRKRRRGKKAEPEGPDRQEHGGTSAQEPLEVVREVVTEDGTVITIKQMFATPGPAGKPQSNEEDSPDEVTARSPSVTCTAWISKRCRSGRPWWRWIQELKSGWRSQTRKRTAMRARAPRTRTVARATRRLGAASWRREPCFYVTEPAGEQWVSQLRDTLTAVTREGCARSTESPLVLRARAALRDACVCRAPPPIPLVRRLLGPLSPALGPPWSVRPHAGRGQRAAPGLAAETGTPAMGVRVAKEGPDVTEQEHIPCAHQVPLVGGLARIPHAAASPAPEGSGGNPRAAVGIARSSTGRLGGLLPAQAPAHQMKGHPRQGTRGGGWQL</sequence>
<feature type="region of interest" description="Disordered" evidence="1">
    <location>
        <begin position="1"/>
        <end position="32"/>
    </location>
</feature>
<dbReference type="AlphaFoldDB" id="A0A8C0SG15"/>
<dbReference type="SUPFAM" id="SSF117281">
    <property type="entry name" value="Kelch motif"/>
    <property type="match status" value="2"/>
</dbReference>
<proteinExistence type="predicted"/>
<feature type="compositionally biased region" description="Basic and acidic residues" evidence="1">
    <location>
        <begin position="361"/>
        <end position="372"/>
    </location>
</feature>
<dbReference type="Gene3D" id="2.120.10.80">
    <property type="entry name" value="Kelch-type beta propeller"/>
    <property type="match status" value="1"/>
</dbReference>
<dbReference type="InterPro" id="IPR052588">
    <property type="entry name" value="Kelch_domain_protein"/>
</dbReference>
<evidence type="ECO:0000313" key="2">
    <source>
        <dbReference type="Ensembl" id="ENSCAFP00040020542.1"/>
    </source>
</evidence>
<dbReference type="Pfam" id="PF24681">
    <property type="entry name" value="Kelch_KLHDC2_KLHL20_DRC7"/>
    <property type="match status" value="1"/>
</dbReference>
<protein>
    <submittedName>
        <fullName evidence="2">Kelch domain containing 4</fullName>
    </submittedName>
</protein>
<organism evidence="2 3">
    <name type="scientific">Canis lupus familiaris</name>
    <name type="common">Dog</name>
    <name type="synonym">Canis familiaris</name>
    <dbReference type="NCBI Taxonomy" id="9615"/>
    <lineage>
        <taxon>Eukaryota</taxon>
        <taxon>Metazoa</taxon>
        <taxon>Chordata</taxon>
        <taxon>Craniata</taxon>
        <taxon>Vertebrata</taxon>
        <taxon>Euteleostomi</taxon>
        <taxon>Mammalia</taxon>
        <taxon>Eutheria</taxon>
        <taxon>Laurasiatheria</taxon>
        <taxon>Carnivora</taxon>
        <taxon>Caniformia</taxon>
        <taxon>Canidae</taxon>
        <taxon>Canis</taxon>
    </lineage>
</organism>
<dbReference type="Proteomes" id="UP000694542">
    <property type="component" value="Chromosome 5"/>
</dbReference>
<feature type="region of interest" description="Disordered" evidence="1">
    <location>
        <begin position="344"/>
        <end position="381"/>
    </location>
</feature>
<feature type="compositionally biased region" description="Basic and acidic residues" evidence="1">
    <location>
        <begin position="10"/>
        <end position="23"/>
    </location>
</feature>
<name>A0A8C0SG15_CANLF</name>
<reference evidence="2" key="1">
    <citation type="submission" date="2018-10" db="EMBL/GenBank/DDBJ databases">
        <title>De novo assembly of a Great Dane genome.</title>
        <authorList>
            <person name="Kidd J.M."/>
            <person name="Pendleton A.L."/>
            <person name="Shen F."/>
            <person name="Emery S."/>
        </authorList>
    </citation>
    <scope>NUCLEOTIDE SEQUENCE [LARGE SCALE GENOMIC DNA]</scope>
    <source>
        <strain evidence="2">Great Dane</strain>
    </source>
</reference>
<evidence type="ECO:0000256" key="1">
    <source>
        <dbReference type="SAM" id="MobiDB-lite"/>
    </source>
</evidence>